<reference evidence="1 2" key="1">
    <citation type="submission" date="2016-05" db="EMBL/GenBank/DDBJ databases">
        <authorList>
            <person name="Lavstsen T."/>
            <person name="Jespersen J.S."/>
        </authorList>
    </citation>
    <scope>NUCLEOTIDE SEQUENCE [LARGE SCALE GENOMIC DNA]</scope>
    <source>
        <strain evidence="1 2">B7-9</strain>
    </source>
</reference>
<dbReference type="Proteomes" id="UP000220922">
    <property type="component" value="Unassembled WGS sequence"/>
</dbReference>
<comment type="caution">
    <text evidence="1">The sequence shown here is derived from an EMBL/GenBank/DDBJ whole genome shotgun (WGS) entry which is preliminary data.</text>
</comment>
<protein>
    <recommendedName>
        <fullName evidence="3">Sulfotransferase domain-containing protein</fullName>
    </recommendedName>
</protein>
<dbReference type="Gene3D" id="3.40.50.300">
    <property type="entry name" value="P-loop containing nucleotide triphosphate hydrolases"/>
    <property type="match status" value="1"/>
</dbReference>
<dbReference type="AlphaFoldDB" id="A0A2H3KJZ7"/>
<dbReference type="RefSeq" id="WP_245860547.1">
    <property type="nucleotide sequence ID" value="NZ_LYXE01000105.1"/>
</dbReference>
<dbReference type="EMBL" id="LYXE01000105">
    <property type="protein sequence ID" value="PDV98287.1"/>
    <property type="molecule type" value="Genomic_DNA"/>
</dbReference>
<keyword evidence="2" id="KW-1185">Reference proteome</keyword>
<dbReference type="InterPro" id="IPR027417">
    <property type="entry name" value="P-loop_NTPase"/>
</dbReference>
<name>A0A2H3KJZ7_9CHLR</name>
<accession>A0A2H3KJZ7</accession>
<evidence type="ECO:0000313" key="2">
    <source>
        <dbReference type="Proteomes" id="UP000220922"/>
    </source>
</evidence>
<evidence type="ECO:0008006" key="3">
    <source>
        <dbReference type="Google" id="ProtNLM"/>
    </source>
</evidence>
<sequence length="130" mass="14956">MFDRTLSVLVGAATNHWISMADSAVPILSIDISQTEFMQTVAFVHAQQVRCAALMRETSHLEIVYEDDLRQSESWQPLLDRICAFLEIPPSLAVSPVHQTWRRPYREFVSNYAELVEAFQQSHFVDTSER</sequence>
<proteinExistence type="predicted"/>
<organism evidence="1 2">
    <name type="scientific">Candidatus Chloroploca asiatica</name>
    <dbReference type="NCBI Taxonomy" id="1506545"/>
    <lineage>
        <taxon>Bacteria</taxon>
        <taxon>Bacillati</taxon>
        <taxon>Chloroflexota</taxon>
        <taxon>Chloroflexia</taxon>
        <taxon>Chloroflexales</taxon>
        <taxon>Chloroflexineae</taxon>
        <taxon>Oscillochloridaceae</taxon>
        <taxon>Candidatus Chloroploca</taxon>
    </lineage>
</organism>
<evidence type="ECO:0000313" key="1">
    <source>
        <dbReference type="EMBL" id="PDV98287.1"/>
    </source>
</evidence>
<gene>
    <name evidence="1" type="ORF">A9Q02_22400</name>
</gene>